<comment type="caution">
    <text evidence="5">The sequence shown here is derived from an EMBL/GenBank/DDBJ whole genome shotgun (WGS) entry which is preliminary data.</text>
</comment>
<feature type="region of interest" description="Disordered" evidence="4">
    <location>
        <begin position="95"/>
        <end position="127"/>
    </location>
</feature>
<dbReference type="InterPro" id="IPR028386">
    <property type="entry name" value="CENP-C/Mif2/cnp3"/>
</dbReference>
<dbReference type="OMA" id="TSCPNEM"/>
<dbReference type="GO" id="GO:0051315">
    <property type="term" value="P:attachment of mitotic spindle microtubules to kinetochore"/>
    <property type="evidence" value="ECO:0007669"/>
    <property type="project" value="TreeGrafter"/>
</dbReference>
<keyword evidence="6" id="KW-1185">Reference proteome</keyword>
<dbReference type="PANTHER" id="PTHR16684:SF11">
    <property type="entry name" value="CENTROMERE PROTEIN C"/>
    <property type="match status" value="1"/>
</dbReference>
<proteinExistence type="inferred from homology"/>
<comment type="subcellular location">
    <subcellularLocation>
        <location evidence="1">Nucleus</location>
    </subcellularLocation>
</comment>
<gene>
    <name evidence="5" type="ORF">HHK36_014044</name>
</gene>
<sequence length="718" mass="79620">MVNELQSPDLVDPLLGHSTFSLFPRTFKGSKKAANLKENDMETMHTYLKYMALRSPNKLLEQAKTIVKSSSELLNSEFPFNVASEDKDEAAAAVMSKQHPQERRPALGRKRARFSLKPNSSQPSVSMEASLDIDQLQDPEEYFLAHEKLENAKKELQKQRGHISMDSNQYNPSTTARHRRPGILGYLLVFDARKTVSYKHHYSSVLADNDITFVPSEDTFVEIPSLSNYSSHPAVTVQYVESHGREIAGDELMNAIKGKGSVSVTENRANNLLDELLSTNCTDLDGDGALTFLWERLQIKPIDLEKLCLPDLDGIQRSNIKAAKEELPKPRKALSDIHNTVKRATSKTSVANWQVAESSTSPWASPTPPKSPFASIALLKRRILQTNSSSDPFSVLGFDVSPVIDSSPVAGINKQTVLPQVDTNHLDASNPPPAEVNKKGLIFSGKLQSPMFEEDNITGGIMDSGELVEEDSSCPFDKPMDENSSRLNSVTDFRSNGSDVDLENNTAGSKMVSGEMVKEDSARPLDRVMDDNSSRLVTGMDVMSNGSDGDLEDKIQIKDMLQEPVASEQPDLSIEDESGPAAGNQHTMDGPSETTNICTEQNSEKNQDPSRISLNEQSKPKTPPRNRRKRKELSRRQSLAESGTLWKSGVRRSTRIRMRPLEYWKGERFLYGRIHESLATVIGLKYVSPAKGDGGPMVKVKSYVSDEYKDLVEQAALH</sequence>
<feature type="region of interest" description="Disordered" evidence="4">
    <location>
        <begin position="469"/>
        <end position="523"/>
    </location>
</feature>
<evidence type="ECO:0000256" key="4">
    <source>
        <dbReference type="SAM" id="MobiDB-lite"/>
    </source>
</evidence>
<comment type="similarity">
    <text evidence="2">Belongs to the CENP-C/MIF2 family.</text>
</comment>
<feature type="compositionally biased region" description="Polar residues" evidence="4">
    <location>
        <begin position="485"/>
        <end position="508"/>
    </location>
</feature>
<feature type="compositionally biased region" description="Polar residues" evidence="4">
    <location>
        <begin position="165"/>
        <end position="175"/>
    </location>
</feature>
<evidence type="ECO:0000256" key="3">
    <source>
        <dbReference type="ARBA" id="ARBA00023242"/>
    </source>
</evidence>
<dbReference type="GO" id="GO:0051455">
    <property type="term" value="P:spindle attachment to meiosis I kinetochore"/>
    <property type="evidence" value="ECO:0007669"/>
    <property type="project" value="TreeGrafter"/>
</dbReference>
<dbReference type="OrthoDB" id="1939643at2759"/>
<feature type="region of interest" description="Disordered" evidence="4">
    <location>
        <begin position="158"/>
        <end position="177"/>
    </location>
</feature>
<feature type="compositionally biased region" description="Polar residues" evidence="4">
    <location>
        <begin position="584"/>
        <end position="601"/>
    </location>
</feature>
<dbReference type="GO" id="GO:0005634">
    <property type="term" value="C:nucleus"/>
    <property type="evidence" value="ECO:0007669"/>
    <property type="project" value="UniProtKB-SubCell"/>
</dbReference>
<dbReference type="PANTHER" id="PTHR16684">
    <property type="entry name" value="CENTROMERE PROTEIN C"/>
    <property type="match status" value="1"/>
</dbReference>
<dbReference type="Proteomes" id="UP000655225">
    <property type="component" value="Unassembled WGS sequence"/>
</dbReference>
<evidence type="ECO:0008006" key="7">
    <source>
        <dbReference type="Google" id="ProtNLM"/>
    </source>
</evidence>
<dbReference type="GO" id="GO:0019237">
    <property type="term" value="F:centromeric DNA binding"/>
    <property type="evidence" value="ECO:0007669"/>
    <property type="project" value="InterPro"/>
</dbReference>
<evidence type="ECO:0000256" key="1">
    <source>
        <dbReference type="ARBA" id="ARBA00004123"/>
    </source>
</evidence>
<evidence type="ECO:0000256" key="2">
    <source>
        <dbReference type="ARBA" id="ARBA00010291"/>
    </source>
</evidence>
<dbReference type="EMBL" id="JABCRI010000009">
    <property type="protein sequence ID" value="KAF8400744.1"/>
    <property type="molecule type" value="Genomic_DNA"/>
</dbReference>
<evidence type="ECO:0000313" key="6">
    <source>
        <dbReference type="Proteomes" id="UP000655225"/>
    </source>
</evidence>
<reference evidence="5 6" key="1">
    <citation type="submission" date="2020-04" db="EMBL/GenBank/DDBJ databases">
        <title>Plant Genome Project.</title>
        <authorList>
            <person name="Zhang R.-G."/>
        </authorList>
    </citation>
    <scope>NUCLEOTIDE SEQUENCE [LARGE SCALE GENOMIC DNA]</scope>
    <source>
        <strain evidence="5">YNK0</strain>
        <tissue evidence="5">Leaf</tissue>
    </source>
</reference>
<organism evidence="5 6">
    <name type="scientific">Tetracentron sinense</name>
    <name type="common">Spur-leaf</name>
    <dbReference type="NCBI Taxonomy" id="13715"/>
    <lineage>
        <taxon>Eukaryota</taxon>
        <taxon>Viridiplantae</taxon>
        <taxon>Streptophyta</taxon>
        <taxon>Embryophyta</taxon>
        <taxon>Tracheophyta</taxon>
        <taxon>Spermatophyta</taxon>
        <taxon>Magnoliopsida</taxon>
        <taxon>Trochodendrales</taxon>
        <taxon>Trochodendraceae</taxon>
        <taxon>Tetracentron</taxon>
    </lineage>
</organism>
<name>A0A835DHX3_TETSI</name>
<keyword evidence="3" id="KW-0539">Nucleus</keyword>
<dbReference type="AlphaFoldDB" id="A0A835DHX3"/>
<feature type="compositionally biased region" description="Basic residues" evidence="4">
    <location>
        <begin position="622"/>
        <end position="633"/>
    </location>
</feature>
<dbReference type="GO" id="GO:0051382">
    <property type="term" value="P:kinetochore assembly"/>
    <property type="evidence" value="ECO:0007669"/>
    <property type="project" value="InterPro"/>
</dbReference>
<feature type="region of interest" description="Disordered" evidence="4">
    <location>
        <begin position="565"/>
        <end position="645"/>
    </location>
</feature>
<feature type="compositionally biased region" description="Polar residues" evidence="4">
    <location>
        <begin position="117"/>
        <end position="127"/>
    </location>
</feature>
<accession>A0A835DHX3</accession>
<dbReference type="GO" id="GO:0000776">
    <property type="term" value="C:kinetochore"/>
    <property type="evidence" value="ECO:0007669"/>
    <property type="project" value="InterPro"/>
</dbReference>
<protein>
    <recommendedName>
        <fullName evidence="7">Centromere protein C</fullName>
    </recommendedName>
</protein>
<evidence type="ECO:0000313" key="5">
    <source>
        <dbReference type="EMBL" id="KAF8400744.1"/>
    </source>
</evidence>